<protein>
    <recommendedName>
        <fullName evidence="4">SHOCT domain-containing protein</fullName>
    </recommendedName>
</protein>
<proteinExistence type="predicted"/>
<evidence type="ECO:0000256" key="1">
    <source>
        <dbReference type="SAM" id="Phobius"/>
    </source>
</evidence>
<organism evidence="2 3">
    <name type="scientific">Psychrosphaera haliotis</name>
    <dbReference type="NCBI Taxonomy" id="555083"/>
    <lineage>
        <taxon>Bacteria</taxon>
        <taxon>Pseudomonadati</taxon>
        <taxon>Pseudomonadota</taxon>
        <taxon>Gammaproteobacteria</taxon>
        <taxon>Alteromonadales</taxon>
        <taxon>Pseudoalteromonadaceae</taxon>
        <taxon>Psychrosphaera</taxon>
    </lineage>
</organism>
<sequence length="273" mass="30910">MFTSIANNLLTSINIRGSELTFFAHSGKVIGKDQSIHTHTTVTGGGARFAGNVAVINDTTATTSSYSQDEFWLKDGESKPKLISAFNHKIMEGHYVTAVYVSNKELETGTLVAIQNHSEGKITQFDPMDKALNNGYIDRASETLAGILFYLLSIISLFTFHFVNEYGFEPYVFFAYFVVSSLFVKLYKESKYGKIEDQGNELEQHIAKISKNIDDEFWKLQKELEQQNEIANKDEVVLSMSNELEKLQKLKESKVINEEEFNLLKQNVMNKVS</sequence>
<reference evidence="2 3" key="1">
    <citation type="submission" date="2019-11" db="EMBL/GenBank/DDBJ databases">
        <title>P. haliotis isolates from Z. marina roots.</title>
        <authorList>
            <person name="Cohen M."/>
            <person name="Jospin G."/>
            <person name="Eisen J.A."/>
            <person name="Coil D.A."/>
        </authorList>
    </citation>
    <scope>NUCLEOTIDE SEQUENCE [LARGE SCALE GENOMIC DNA]</scope>
    <source>
        <strain evidence="2 3">UCD-MCMsp1aY</strain>
    </source>
</reference>
<feature type="transmembrane region" description="Helical" evidence="1">
    <location>
        <begin position="144"/>
        <end position="164"/>
    </location>
</feature>
<keyword evidence="1" id="KW-1133">Transmembrane helix</keyword>
<dbReference type="AlphaFoldDB" id="A0A6N8FDJ0"/>
<evidence type="ECO:0000313" key="2">
    <source>
        <dbReference type="EMBL" id="MUH72792.1"/>
    </source>
</evidence>
<evidence type="ECO:0008006" key="4">
    <source>
        <dbReference type="Google" id="ProtNLM"/>
    </source>
</evidence>
<accession>A0A6N8FDJ0</accession>
<evidence type="ECO:0000313" key="3">
    <source>
        <dbReference type="Proteomes" id="UP000439994"/>
    </source>
</evidence>
<keyword evidence="3" id="KW-1185">Reference proteome</keyword>
<dbReference type="RefSeq" id="WP_155695943.1">
    <property type="nucleotide sequence ID" value="NZ_WOCD01000003.1"/>
</dbReference>
<comment type="caution">
    <text evidence="2">The sequence shown here is derived from an EMBL/GenBank/DDBJ whole genome shotgun (WGS) entry which is preliminary data.</text>
</comment>
<feature type="transmembrane region" description="Helical" evidence="1">
    <location>
        <begin position="170"/>
        <end position="187"/>
    </location>
</feature>
<keyword evidence="1" id="KW-0812">Transmembrane</keyword>
<dbReference type="EMBL" id="WOCD01000003">
    <property type="protein sequence ID" value="MUH72792.1"/>
    <property type="molecule type" value="Genomic_DNA"/>
</dbReference>
<keyword evidence="1" id="KW-0472">Membrane</keyword>
<name>A0A6N8FDJ0_9GAMM</name>
<gene>
    <name evidence="2" type="ORF">GNP35_09990</name>
</gene>
<dbReference type="Proteomes" id="UP000439994">
    <property type="component" value="Unassembled WGS sequence"/>
</dbReference>